<proteinExistence type="predicted"/>
<sequence length="72" mass="8432">MAEAKRSPIMETIPTYEEFRKDLDSLKFQTKVRENYQSLDIRKDTDDIVKELSGLAISKSKIIVTIEDHDRM</sequence>
<keyword evidence="2" id="KW-1185">Reference proteome</keyword>
<reference evidence="1" key="2">
    <citation type="submission" date="2022-10" db="EMBL/GenBank/DDBJ databases">
        <authorList>
            <consortium name="ENA_rothamsted_submissions"/>
            <consortium name="culmorum"/>
            <person name="King R."/>
        </authorList>
    </citation>
    <scope>NUCLEOTIDE SEQUENCE</scope>
</reference>
<dbReference type="AlphaFoldDB" id="A0A9N9RU20"/>
<evidence type="ECO:0000313" key="1">
    <source>
        <dbReference type="EMBL" id="CAG9803475.1"/>
    </source>
</evidence>
<gene>
    <name evidence="1" type="ORF">CHIRRI_LOCUS6375</name>
</gene>
<dbReference type="EMBL" id="OU895878">
    <property type="protein sequence ID" value="CAG9803475.1"/>
    <property type="molecule type" value="Genomic_DNA"/>
</dbReference>
<organism evidence="1 2">
    <name type="scientific">Chironomus riparius</name>
    <dbReference type="NCBI Taxonomy" id="315576"/>
    <lineage>
        <taxon>Eukaryota</taxon>
        <taxon>Metazoa</taxon>
        <taxon>Ecdysozoa</taxon>
        <taxon>Arthropoda</taxon>
        <taxon>Hexapoda</taxon>
        <taxon>Insecta</taxon>
        <taxon>Pterygota</taxon>
        <taxon>Neoptera</taxon>
        <taxon>Endopterygota</taxon>
        <taxon>Diptera</taxon>
        <taxon>Nematocera</taxon>
        <taxon>Chironomoidea</taxon>
        <taxon>Chironomidae</taxon>
        <taxon>Chironominae</taxon>
        <taxon>Chironomus</taxon>
    </lineage>
</organism>
<dbReference type="Proteomes" id="UP001153620">
    <property type="component" value="Chromosome 2"/>
</dbReference>
<accession>A0A9N9RU20</accession>
<name>A0A9N9RU20_9DIPT</name>
<protein>
    <submittedName>
        <fullName evidence="1">Uncharacterized protein</fullName>
    </submittedName>
</protein>
<evidence type="ECO:0000313" key="2">
    <source>
        <dbReference type="Proteomes" id="UP001153620"/>
    </source>
</evidence>
<reference evidence="1" key="1">
    <citation type="submission" date="2022-01" db="EMBL/GenBank/DDBJ databases">
        <authorList>
            <person name="King R."/>
        </authorList>
    </citation>
    <scope>NUCLEOTIDE SEQUENCE</scope>
</reference>